<feature type="domain" description="AMP-binding enzyme C-terminal" evidence="2">
    <location>
        <begin position="422"/>
        <end position="494"/>
    </location>
</feature>
<dbReference type="RefSeq" id="WP_153652807.1">
    <property type="nucleotide sequence ID" value="NZ_CP045737.1"/>
</dbReference>
<dbReference type="Gene3D" id="3.30.300.30">
    <property type="match status" value="1"/>
</dbReference>
<dbReference type="GO" id="GO:0016405">
    <property type="term" value="F:CoA-ligase activity"/>
    <property type="evidence" value="ECO:0007669"/>
    <property type="project" value="TreeGrafter"/>
</dbReference>
<dbReference type="InterPro" id="IPR000873">
    <property type="entry name" value="AMP-dep_synth/lig_dom"/>
</dbReference>
<dbReference type="EMBL" id="CP045737">
    <property type="protein sequence ID" value="QGG41539.1"/>
    <property type="molecule type" value="Genomic_DNA"/>
</dbReference>
<evidence type="ECO:0000313" key="4">
    <source>
        <dbReference type="Proteomes" id="UP000392064"/>
    </source>
</evidence>
<sequence>MNIEQSSDQEASLRSTRLLSRRIQQVLAIDPEAPALAFGSQKLTWSYFRDAVEALEKLLAAEPRAHRIGIVLRNRPGSVASVIATIATGREIVTLSPHLGDSGLGDDIRALSPDVVIADPEDWAREHVVRAAADIGAIAIECSGEHGLVAHDATWTAAPSLLPATDIAVLMMTSGTTGRPKRVELTYERMTAAYLAAGTPIKDTDPAKLRSGTAILWASLAHISGLYFAVAHVLLGRETALMEKFEVDPWVELMRRSKPPFVGLPPTAMRMVLDADVPQDVFEGVKAVGSGTAPLPAAMADAFEDKYGIPVLVTYGATEFAGAIAGWSLTDRKRWGTSKRGSVGRAHHGIDLRIVDRDSLELLPSGEIGLLEARGGQLPETETGWTRTTDLASIDEDGFLYIHGRADDAINRGGFKIPPSVIEDALLAHPAVLSASCVGLPHERLGEVPAVAVTLRQPVEVAELWEWLDGRLTRYQRPVDLKIVDELPLTPSMKVSRPLVKALFTNPS</sequence>
<evidence type="ECO:0000259" key="1">
    <source>
        <dbReference type="Pfam" id="PF00501"/>
    </source>
</evidence>
<proteinExistence type="predicted"/>
<dbReference type="PROSITE" id="PS00455">
    <property type="entry name" value="AMP_BINDING"/>
    <property type="match status" value="1"/>
</dbReference>
<dbReference type="InterPro" id="IPR042099">
    <property type="entry name" value="ANL_N_sf"/>
</dbReference>
<dbReference type="SUPFAM" id="SSF56801">
    <property type="entry name" value="Acetyl-CoA synthetase-like"/>
    <property type="match status" value="1"/>
</dbReference>
<dbReference type="AlphaFoldDB" id="A0A5Q2MID1"/>
<reference evidence="3 4" key="1">
    <citation type="submission" date="2019-11" db="EMBL/GenBank/DDBJ databases">
        <authorList>
            <person name="Li J."/>
        </authorList>
    </citation>
    <scope>NUCLEOTIDE SEQUENCE [LARGE SCALE GENOMIC DNA]</scope>
    <source>
        <strain evidence="3 4">MF47</strain>
    </source>
</reference>
<dbReference type="Pfam" id="PF13193">
    <property type="entry name" value="AMP-binding_C"/>
    <property type="match status" value="1"/>
</dbReference>
<evidence type="ECO:0000313" key="3">
    <source>
        <dbReference type="EMBL" id="QGG41539.1"/>
    </source>
</evidence>
<dbReference type="Proteomes" id="UP000392064">
    <property type="component" value="Chromosome"/>
</dbReference>
<keyword evidence="4" id="KW-1185">Reference proteome</keyword>
<dbReference type="KEGG" id="aef:GEV26_09295"/>
<accession>A0A5Q2MID1</accession>
<feature type="domain" description="AMP-dependent synthetase/ligase" evidence="1">
    <location>
        <begin position="28"/>
        <end position="377"/>
    </location>
</feature>
<evidence type="ECO:0000259" key="2">
    <source>
        <dbReference type="Pfam" id="PF13193"/>
    </source>
</evidence>
<dbReference type="InterPro" id="IPR025110">
    <property type="entry name" value="AMP-bd_C"/>
</dbReference>
<name>A0A5Q2MID1_9ACTN</name>
<dbReference type="PANTHER" id="PTHR24096">
    <property type="entry name" value="LONG-CHAIN-FATTY-ACID--COA LIGASE"/>
    <property type="match status" value="1"/>
</dbReference>
<dbReference type="InterPro" id="IPR045851">
    <property type="entry name" value="AMP-bd_C_sf"/>
</dbReference>
<organism evidence="3 4">
    <name type="scientific">Aeromicrobium yanjiei</name>
    <dbReference type="NCBI Taxonomy" id="2662028"/>
    <lineage>
        <taxon>Bacteria</taxon>
        <taxon>Bacillati</taxon>
        <taxon>Actinomycetota</taxon>
        <taxon>Actinomycetes</taxon>
        <taxon>Propionibacteriales</taxon>
        <taxon>Nocardioidaceae</taxon>
        <taxon>Aeromicrobium</taxon>
    </lineage>
</organism>
<dbReference type="Gene3D" id="3.40.50.12780">
    <property type="entry name" value="N-terminal domain of ligase-like"/>
    <property type="match status" value="1"/>
</dbReference>
<gene>
    <name evidence="3" type="ORF">GEV26_09295</name>
</gene>
<dbReference type="InterPro" id="IPR020845">
    <property type="entry name" value="AMP-binding_CS"/>
</dbReference>
<protein>
    <submittedName>
        <fullName evidence="3">AMP-binding protein</fullName>
    </submittedName>
</protein>
<dbReference type="Pfam" id="PF00501">
    <property type="entry name" value="AMP-binding"/>
    <property type="match status" value="1"/>
</dbReference>